<evidence type="ECO:0000313" key="3">
    <source>
        <dbReference type="Proteomes" id="UP000816034"/>
    </source>
</evidence>
<proteinExistence type="predicted"/>
<keyword evidence="3" id="KW-1185">Reference proteome</keyword>
<protein>
    <recommendedName>
        <fullName evidence="1">Knr4/Smi1-like domain-containing protein</fullName>
    </recommendedName>
</protein>
<dbReference type="InterPro" id="IPR018958">
    <property type="entry name" value="Knr4/Smi1-like_dom"/>
</dbReference>
<dbReference type="InterPro" id="IPR025197">
    <property type="entry name" value="DUF4116"/>
</dbReference>
<gene>
    <name evidence="2" type="ORF">C9374_001608</name>
</gene>
<sequence>MSQQHDHTISSEWMDHSLTTPLLVQLPHEMMELIFDYLNISEGCNTMRLLNRTISSQFLHYFRRILRERWEDENMVSLYPLNEPPVSPEMISQTEKKFKIIIPFVLKELLMITNGSRKPNRFHLLPIENWYERGYGVVFAKDYVIVSDGTSSHILVHDYDEFYSWTNFWNVLFHSDLSTSSVDVKKLPEKKYFEYNGFDWYDMREVHLKTIPKFYLNFLQCMVDPKRSELRYNAQTVIDCLNSEFLQDEKFACRVASLYYKLVRHFPSHLLDDKSYCKKLVTVQGKVLKYCPKFAIDREIVLAAVKSNGFALKYAPTFQSDSEIVSVALNTSPHVLHHVSKLTPNYKQYVLEALRKNKFDTVPKFFTEPMAQSKDYVEALLEKSPKLLKLMPKVWFNTQFFLKLMKKNSKCCKYILQQTTSLDKRVIKAALQLEPGSFIYLSEKHQRDRELLNLAFGCNISMNSENNTISKEGLKQILKAIEKAPKLLRVVCFKHDYLPLPMEDQELVMDFLQQACQKSLSQNGSLLRHCLGHDSLLDTNQQLQLLAAETACRQNPECLQHVYCEYTELFPQLLELESTAHCKDAPYFGYHYEPKDKAALMKNIRATQIAIIKRNNP</sequence>
<dbReference type="RefSeq" id="XP_044551268.1">
    <property type="nucleotide sequence ID" value="XM_044690934.1"/>
</dbReference>
<accession>A0AA88GWM8</accession>
<dbReference type="Pfam" id="PF13475">
    <property type="entry name" value="DUF4116"/>
    <property type="match status" value="1"/>
</dbReference>
<dbReference type="GeneID" id="68094064"/>
<evidence type="ECO:0000259" key="1">
    <source>
        <dbReference type="SMART" id="SM00860"/>
    </source>
</evidence>
<reference evidence="2 3" key="1">
    <citation type="journal article" date="2018" name="BMC Genomics">
        <title>The genome of Naegleria lovaniensis, the basis for a comparative approach to unravel pathogenicity factors of the human pathogenic amoeba N. fowleri.</title>
        <authorList>
            <person name="Liechti N."/>
            <person name="Schurch N."/>
            <person name="Bruggmann R."/>
            <person name="Wittwer M."/>
        </authorList>
    </citation>
    <scope>NUCLEOTIDE SEQUENCE [LARGE SCALE GENOMIC DNA]</scope>
    <source>
        <strain evidence="2 3">ATCC 30569</strain>
    </source>
</reference>
<dbReference type="EMBL" id="PYSW02000013">
    <property type="protein sequence ID" value="KAG2387276.1"/>
    <property type="molecule type" value="Genomic_DNA"/>
</dbReference>
<comment type="caution">
    <text evidence="2">The sequence shown here is derived from an EMBL/GenBank/DDBJ whole genome shotgun (WGS) entry which is preliminary data.</text>
</comment>
<organism evidence="2 3">
    <name type="scientific">Naegleria lovaniensis</name>
    <name type="common">Amoeba</name>
    <dbReference type="NCBI Taxonomy" id="51637"/>
    <lineage>
        <taxon>Eukaryota</taxon>
        <taxon>Discoba</taxon>
        <taxon>Heterolobosea</taxon>
        <taxon>Tetramitia</taxon>
        <taxon>Eutetramitia</taxon>
        <taxon>Vahlkampfiidae</taxon>
        <taxon>Naegleria</taxon>
    </lineage>
</organism>
<dbReference type="Proteomes" id="UP000816034">
    <property type="component" value="Unassembled WGS sequence"/>
</dbReference>
<name>A0AA88GWM8_NAELO</name>
<dbReference type="SUPFAM" id="SSF160631">
    <property type="entry name" value="SMI1/KNR4-like"/>
    <property type="match status" value="1"/>
</dbReference>
<dbReference type="InterPro" id="IPR037883">
    <property type="entry name" value="Knr4/Smi1-like_sf"/>
</dbReference>
<feature type="domain" description="Knr4/Smi1-like" evidence="1">
    <location>
        <begin position="85"/>
        <end position="165"/>
    </location>
</feature>
<dbReference type="AlphaFoldDB" id="A0AA88GWM8"/>
<dbReference type="SMART" id="SM00860">
    <property type="entry name" value="SMI1_KNR4"/>
    <property type="match status" value="1"/>
</dbReference>
<evidence type="ECO:0000313" key="2">
    <source>
        <dbReference type="EMBL" id="KAG2387276.1"/>
    </source>
</evidence>